<organism evidence="2 3">
    <name type="scientific">Bursaphelenchus xylophilus</name>
    <name type="common">Pinewood nematode worm</name>
    <name type="synonym">Aphelenchoides xylophilus</name>
    <dbReference type="NCBI Taxonomy" id="6326"/>
    <lineage>
        <taxon>Eukaryota</taxon>
        <taxon>Metazoa</taxon>
        <taxon>Ecdysozoa</taxon>
        <taxon>Nematoda</taxon>
        <taxon>Chromadorea</taxon>
        <taxon>Rhabditida</taxon>
        <taxon>Tylenchina</taxon>
        <taxon>Tylenchomorpha</taxon>
        <taxon>Aphelenchoidea</taxon>
        <taxon>Aphelenchoididae</taxon>
        <taxon>Bursaphelenchus</taxon>
    </lineage>
</organism>
<feature type="compositionally biased region" description="Basic and acidic residues" evidence="1">
    <location>
        <begin position="36"/>
        <end position="54"/>
    </location>
</feature>
<sequence>MPGAMLPTKQAMKSMSFRERADLLYPPTKDVSTASEECKPAEEKTQKEVGEPAAEKSLCPDATKVGLGGL</sequence>
<protein>
    <submittedName>
        <fullName evidence="3">Calpastatin</fullName>
    </submittedName>
</protein>
<feature type="region of interest" description="Disordered" evidence="1">
    <location>
        <begin position="27"/>
        <end position="56"/>
    </location>
</feature>
<dbReference type="Proteomes" id="UP000095284">
    <property type="component" value="Unplaced"/>
</dbReference>
<accession>A0A1I7SNW5</accession>
<reference evidence="3" key="1">
    <citation type="submission" date="2016-11" db="UniProtKB">
        <authorList>
            <consortium name="WormBaseParasite"/>
        </authorList>
    </citation>
    <scope>IDENTIFICATION</scope>
</reference>
<evidence type="ECO:0000313" key="2">
    <source>
        <dbReference type="Proteomes" id="UP000095284"/>
    </source>
</evidence>
<evidence type="ECO:0000256" key="1">
    <source>
        <dbReference type="SAM" id="MobiDB-lite"/>
    </source>
</evidence>
<proteinExistence type="predicted"/>
<name>A0A1I7SNW5_BURXY</name>
<dbReference type="WBParaSite" id="BXY_1475500.1">
    <property type="protein sequence ID" value="BXY_1475500.1"/>
    <property type="gene ID" value="BXY_1475500"/>
</dbReference>
<dbReference type="AlphaFoldDB" id="A0A1I7SNW5"/>
<evidence type="ECO:0000313" key="3">
    <source>
        <dbReference type="WBParaSite" id="BXY_1475500.1"/>
    </source>
</evidence>